<reference evidence="1 2" key="1">
    <citation type="submission" date="2024-07" db="EMBL/GenBank/DDBJ databases">
        <authorList>
            <person name="Akdeniz Z."/>
        </authorList>
    </citation>
    <scope>NUCLEOTIDE SEQUENCE [LARGE SCALE GENOMIC DNA]</scope>
</reference>
<accession>A0ABP1IL54</accession>
<organism evidence="1 2">
    <name type="scientific">Hexamita inflata</name>
    <dbReference type="NCBI Taxonomy" id="28002"/>
    <lineage>
        <taxon>Eukaryota</taxon>
        <taxon>Metamonada</taxon>
        <taxon>Diplomonadida</taxon>
        <taxon>Hexamitidae</taxon>
        <taxon>Hexamitinae</taxon>
        <taxon>Hexamita</taxon>
    </lineage>
</organism>
<gene>
    <name evidence="1" type="ORF">HINF_LOCUS26517</name>
</gene>
<sequence length="520" mass="58812">MNNLHINNNVILSQQSGNIFILNDKVQETNIILQVNDMTYFAIFGLNNNQQQIYDSQISVVIQFSVVYGSLICQKCDVFLLNSSLVFEARGQYLSAIIQQALTKIIIITTIVQYRFYSQQYSSGVILMVKNNTLFVINDTNITGYEYITNEQSSVLIALSQIQVSVQILSLQLCSNVQNLVDNQTNIQFSEEPKIECKSICGQNLQVVYGFCQLQLLYGTMQLNDTLMCVQPFVFNDDSCFCIEGNLLDGNDCINVLDQLKYLNLSDYELEQHLINNFSAIQIQRNVDLQLLDDNLKRNTTNIQTLISQFNSQLRTEIQNINTSFASLANLTQVQFTQLKDEIQKVNNSAFTQIQQTSNQLQSALISLNSSTKQQFDVQNHLLLTTNQTLFNMNGQLSATVSQMNTNLQKQIDGTKNDVKIVQSQITGINAIINNINSVNAVQSQDIQALKNQQSSNMNGAFWCMMNAQTQTSQNQFSGYCSALKLCCASYSYNTQYKQCYIGNDSTYWYTNSKCGTFQI</sequence>
<dbReference type="Proteomes" id="UP001642409">
    <property type="component" value="Unassembled WGS sequence"/>
</dbReference>
<protein>
    <submittedName>
        <fullName evidence="1">Hypothetical_protein</fullName>
    </submittedName>
</protein>
<evidence type="ECO:0000313" key="1">
    <source>
        <dbReference type="EMBL" id="CAL6018531.1"/>
    </source>
</evidence>
<evidence type="ECO:0000313" key="2">
    <source>
        <dbReference type="Proteomes" id="UP001642409"/>
    </source>
</evidence>
<comment type="caution">
    <text evidence="1">The sequence shown here is derived from an EMBL/GenBank/DDBJ whole genome shotgun (WGS) entry which is preliminary data.</text>
</comment>
<keyword evidence="2" id="KW-1185">Reference proteome</keyword>
<proteinExistence type="predicted"/>
<name>A0ABP1IL54_9EUKA</name>
<dbReference type="EMBL" id="CAXDID020000080">
    <property type="protein sequence ID" value="CAL6018531.1"/>
    <property type="molecule type" value="Genomic_DNA"/>
</dbReference>